<dbReference type="EC" id="2.3.-.-" evidence="2"/>
<keyword evidence="2" id="KW-0012">Acyltransferase</keyword>
<dbReference type="PROSITE" id="PS51186">
    <property type="entry name" value="GNAT"/>
    <property type="match status" value="1"/>
</dbReference>
<evidence type="ECO:0000313" key="3">
    <source>
        <dbReference type="Proteomes" id="UP001595685"/>
    </source>
</evidence>
<name>A0ABV7WIA1_9MICO</name>
<keyword evidence="2" id="KW-0808">Transferase</keyword>
<organism evidence="2 3">
    <name type="scientific">Aquipuribacter hungaricus</name>
    <dbReference type="NCBI Taxonomy" id="545624"/>
    <lineage>
        <taxon>Bacteria</taxon>
        <taxon>Bacillati</taxon>
        <taxon>Actinomycetota</taxon>
        <taxon>Actinomycetes</taxon>
        <taxon>Micrococcales</taxon>
        <taxon>Intrasporangiaceae</taxon>
        <taxon>Aquipuribacter</taxon>
    </lineage>
</organism>
<dbReference type="InterPro" id="IPR000182">
    <property type="entry name" value="GNAT_dom"/>
</dbReference>
<dbReference type="GO" id="GO:0016746">
    <property type="term" value="F:acyltransferase activity"/>
    <property type="evidence" value="ECO:0007669"/>
    <property type="project" value="UniProtKB-KW"/>
</dbReference>
<dbReference type="Pfam" id="PF00583">
    <property type="entry name" value="Acetyltransf_1"/>
    <property type="match status" value="1"/>
</dbReference>
<proteinExistence type="predicted"/>
<dbReference type="Proteomes" id="UP001595685">
    <property type="component" value="Unassembled WGS sequence"/>
</dbReference>
<gene>
    <name evidence="2" type="ORF">ACFOLH_13705</name>
</gene>
<dbReference type="Gene3D" id="3.40.630.30">
    <property type="match status" value="1"/>
</dbReference>
<reference evidence="3" key="1">
    <citation type="journal article" date="2019" name="Int. J. Syst. Evol. Microbiol.">
        <title>The Global Catalogue of Microorganisms (GCM) 10K type strain sequencing project: providing services to taxonomists for standard genome sequencing and annotation.</title>
        <authorList>
            <consortium name="The Broad Institute Genomics Platform"/>
            <consortium name="The Broad Institute Genome Sequencing Center for Infectious Disease"/>
            <person name="Wu L."/>
            <person name="Ma J."/>
        </authorList>
    </citation>
    <scope>NUCLEOTIDE SEQUENCE [LARGE SCALE GENOMIC DNA]</scope>
    <source>
        <strain evidence="3">NCAIM B.02333</strain>
    </source>
</reference>
<evidence type="ECO:0000259" key="1">
    <source>
        <dbReference type="PROSITE" id="PS51186"/>
    </source>
</evidence>
<evidence type="ECO:0000313" key="2">
    <source>
        <dbReference type="EMBL" id="MFC3689400.1"/>
    </source>
</evidence>
<comment type="caution">
    <text evidence="2">The sequence shown here is derived from an EMBL/GenBank/DDBJ whole genome shotgun (WGS) entry which is preliminary data.</text>
</comment>
<sequence length="161" mass="16680">MPPAGVRTRRATAADAEALAGLAHGWYGGDAGRWRTTMATALEQGERVVVAECDGETVGYAKAGERLPTGPDDPAPAGTWLTGAVVAEQHRRAGVAGALVGLLLAELRPAGRPVWSMADAGNRASLALHARAGFTEVLRAPSMLGEDFRSGEGVLLRLDPS</sequence>
<accession>A0ABV7WIA1</accession>
<dbReference type="PANTHER" id="PTHR43072">
    <property type="entry name" value="N-ACETYLTRANSFERASE"/>
    <property type="match status" value="1"/>
</dbReference>
<dbReference type="EMBL" id="JBHRWW010000009">
    <property type="protein sequence ID" value="MFC3689400.1"/>
    <property type="molecule type" value="Genomic_DNA"/>
</dbReference>
<dbReference type="RefSeq" id="WP_340295374.1">
    <property type="nucleotide sequence ID" value="NZ_JBBEOI010000234.1"/>
</dbReference>
<feature type="domain" description="N-acetyltransferase" evidence="1">
    <location>
        <begin position="6"/>
        <end position="161"/>
    </location>
</feature>
<dbReference type="SUPFAM" id="SSF55729">
    <property type="entry name" value="Acyl-CoA N-acyltransferases (Nat)"/>
    <property type="match status" value="1"/>
</dbReference>
<keyword evidence="3" id="KW-1185">Reference proteome</keyword>
<protein>
    <submittedName>
        <fullName evidence="2">GNAT family N-acetyltransferase</fullName>
        <ecNumber evidence="2">2.3.-.-</ecNumber>
    </submittedName>
</protein>
<dbReference type="CDD" id="cd04301">
    <property type="entry name" value="NAT_SF"/>
    <property type="match status" value="1"/>
</dbReference>
<dbReference type="InterPro" id="IPR016181">
    <property type="entry name" value="Acyl_CoA_acyltransferase"/>
</dbReference>